<dbReference type="Gene3D" id="3.40.190.290">
    <property type="match status" value="1"/>
</dbReference>
<keyword evidence="7" id="KW-1185">Reference proteome</keyword>
<evidence type="ECO:0000256" key="2">
    <source>
        <dbReference type="ARBA" id="ARBA00023015"/>
    </source>
</evidence>
<keyword evidence="2" id="KW-0805">Transcription regulation</keyword>
<evidence type="ECO:0000256" key="3">
    <source>
        <dbReference type="ARBA" id="ARBA00023125"/>
    </source>
</evidence>
<name>A0A844WAG8_9RHOB</name>
<dbReference type="PANTHER" id="PTHR30427">
    <property type="entry name" value="TRANSCRIPTIONAL ACTIVATOR PROTEIN LYSR"/>
    <property type="match status" value="1"/>
</dbReference>
<evidence type="ECO:0000259" key="5">
    <source>
        <dbReference type="PROSITE" id="PS50931"/>
    </source>
</evidence>
<dbReference type="Pfam" id="PF03466">
    <property type="entry name" value="LysR_substrate"/>
    <property type="match status" value="1"/>
</dbReference>
<comment type="caution">
    <text evidence="6">The sequence shown here is derived from an EMBL/GenBank/DDBJ whole genome shotgun (WGS) entry which is preliminary data.</text>
</comment>
<keyword evidence="4" id="KW-0804">Transcription</keyword>
<dbReference type="PROSITE" id="PS50931">
    <property type="entry name" value="HTH_LYSR"/>
    <property type="match status" value="1"/>
</dbReference>
<dbReference type="InterPro" id="IPR005119">
    <property type="entry name" value="LysR_subst-bd"/>
</dbReference>
<dbReference type="PANTHER" id="PTHR30427:SF1">
    <property type="entry name" value="TRANSCRIPTIONAL ACTIVATOR PROTEIN LYSR"/>
    <property type="match status" value="1"/>
</dbReference>
<dbReference type="GO" id="GO:0043565">
    <property type="term" value="F:sequence-specific DNA binding"/>
    <property type="evidence" value="ECO:0007669"/>
    <property type="project" value="TreeGrafter"/>
</dbReference>
<dbReference type="SUPFAM" id="SSF53850">
    <property type="entry name" value="Periplasmic binding protein-like II"/>
    <property type="match status" value="1"/>
</dbReference>
<dbReference type="InterPro" id="IPR000847">
    <property type="entry name" value="LysR_HTH_N"/>
</dbReference>
<accession>A0A844WAG8</accession>
<evidence type="ECO:0000313" key="6">
    <source>
        <dbReference type="EMBL" id="MWB77638.1"/>
    </source>
</evidence>
<dbReference type="EMBL" id="WNXQ01000003">
    <property type="protein sequence ID" value="MWB77638.1"/>
    <property type="molecule type" value="Genomic_DNA"/>
</dbReference>
<organism evidence="6 7">
    <name type="scientific">Pseudooceanicola pacificus</name>
    <dbReference type="NCBI Taxonomy" id="2676438"/>
    <lineage>
        <taxon>Bacteria</taxon>
        <taxon>Pseudomonadati</taxon>
        <taxon>Pseudomonadota</taxon>
        <taxon>Alphaproteobacteria</taxon>
        <taxon>Rhodobacterales</taxon>
        <taxon>Paracoccaceae</taxon>
        <taxon>Pseudooceanicola</taxon>
    </lineage>
</organism>
<keyword evidence="3" id="KW-0238">DNA-binding</keyword>
<dbReference type="SUPFAM" id="SSF46785">
    <property type="entry name" value="Winged helix' DNA-binding domain"/>
    <property type="match status" value="1"/>
</dbReference>
<evidence type="ECO:0000256" key="4">
    <source>
        <dbReference type="ARBA" id="ARBA00023163"/>
    </source>
</evidence>
<dbReference type="InterPro" id="IPR036388">
    <property type="entry name" value="WH-like_DNA-bd_sf"/>
</dbReference>
<dbReference type="GO" id="GO:0010628">
    <property type="term" value="P:positive regulation of gene expression"/>
    <property type="evidence" value="ECO:0007669"/>
    <property type="project" value="TreeGrafter"/>
</dbReference>
<dbReference type="Pfam" id="PF00126">
    <property type="entry name" value="HTH_1"/>
    <property type="match status" value="1"/>
</dbReference>
<feature type="domain" description="HTH lysR-type" evidence="5">
    <location>
        <begin position="1"/>
        <end position="58"/>
    </location>
</feature>
<evidence type="ECO:0000256" key="1">
    <source>
        <dbReference type="ARBA" id="ARBA00009437"/>
    </source>
</evidence>
<sequence length="297" mass="32538">MRARQLEVFCAVMRAGTVTAAARDLNISQPALSQILLHTEDELGLTLFERIKGRLHATEIAHELYPEAERVFAGLEALRRHAIDLRDGRVGLVRMAASAPPAMSFLPDAIAEFRQDYSSVALRSHIAPVASMTQMVLSGDISIAVSLSDAAHPSLNIEKLGEVPMVCILNEGHRLTAHKEMTLSDLADETLISYRANTLPGHRLMRVAQKEGIEFSPEIEVDASISVLPFVQNGLGVAVVDGLMPWHSFPGIAVRRFLPETQLPVTILTNREHQLSPAHEGLLAAIRKSFKNKVAQL</sequence>
<protein>
    <submittedName>
        <fullName evidence="6">LysR family transcriptional regulator</fullName>
    </submittedName>
</protein>
<dbReference type="Proteomes" id="UP000443843">
    <property type="component" value="Unassembled WGS sequence"/>
</dbReference>
<dbReference type="GO" id="GO:0003700">
    <property type="term" value="F:DNA-binding transcription factor activity"/>
    <property type="evidence" value="ECO:0007669"/>
    <property type="project" value="InterPro"/>
</dbReference>
<reference evidence="6 7" key="1">
    <citation type="submission" date="2019-11" db="EMBL/GenBank/DDBJ databases">
        <title>Pseudooceanicola pacifica sp. nov., isolated from deep-sea sediment of the Pacific Ocean.</title>
        <authorList>
            <person name="Lyu L."/>
        </authorList>
    </citation>
    <scope>NUCLEOTIDE SEQUENCE [LARGE SCALE GENOMIC DNA]</scope>
    <source>
        <strain evidence="6 7">216_PA32_1</strain>
    </source>
</reference>
<dbReference type="AlphaFoldDB" id="A0A844WAG8"/>
<proteinExistence type="inferred from homology"/>
<gene>
    <name evidence="6" type="ORF">GLS40_06350</name>
</gene>
<comment type="similarity">
    <text evidence="1">Belongs to the LysR transcriptional regulatory family.</text>
</comment>
<dbReference type="InterPro" id="IPR036390">
    <property type="entry name" value="WH_DNA-bd_sf"/>
</dbReference>
<dbReference type="RefSeq" id="WP_160381909.1">
    <property type="nucleotide sequence ID" value="NZ_WNXQ01000003.1"/>
</dbReference>
<evidence type="ECO:0000313" key="7">
    <source>
        <dbReference type="Proteomes" id="UP000443843"/>
    </source>
</evidence>
<dbReference type="PRINTS" id="PR00039">
    <property type="entry name" value="HTHLYSR"/>
</dbReference>
<dbReference type="Gene3D" id="1.10.10.10">
    <property type="entry name" value="Winged helix-like DNA-binding domain superfamily/Winged helix DNA-binding domain"/>
    <property type="match status" value="1"/>
</dbReference>